<keyword evidence="1" id="KW-1133">Transmembrane helix</keyword>
<dbReference type="AlphaFoldDB" id="A0A3B0VMD8"/>
<dbReference type="SUPFAM" id="SSF55073">
    <property type="entry name" value="Nucleotide cyclase"/>
    <property type="match status" value="1"/>
</dbReference>
<evidence type="ECO:0000313" key="3">
    <source>
        <dbReference type="EMBL" id="VAW41660.1"/>
    </source>
</evidence>
<dbReference type="PANTHER" id="PTHR43081:SF1">
    <property type="entry name" value="ADENYLATE CYCLASE, TERMINAL-DIFFERENTIATION SPECIFIC"/>
    <property type="match status" value="1"/>
</dbReference>
<dbReference type="GO" id="GO:0035556">
    <property type="term" value="P:intracellular signal transduction"/>
    <property type="evidence" value="ECO:0007669"/>
    <property type="project" value="InterPro"/>
</dbReference>
<dbReference type="GO" id="GO:0004016">
    <property type="term" value="F:adenylate cyclase activity"/>
    <property type="evidence" value="ECO:0007669"/>
    <property type="project" value="UniProtKB-EC"/>
</dbReference>
<dbReference type="Gene3D" id="3.30.70.1230">
    <property type="entry name" value="Nucleotide cyclase"/>
    <property type="match status" value="1"/>
</dbReference>
<dbReference type="Pfam" id="PF13185">
    <property type="entry name" value="GAF_2"/>
    <property type="match status" value="1"/>
</dbReference>
<dbReference type="CDD" id="cd07302">
    <property type="entry name" value="CHD"/>
    <property type="match status" value="1"/>
</dbReference>
<keyword evidence="1" id="KW-0812">Transmembrane</keyword>
<reference evidence="3" key="1">
    <citation type="submission" date="2018-06" db="EMBL/GenBank/DDBJ databases">
        <authorList>
            <person name="Zhirakovskaya E."/>
        </authorList>
    </citation>
    <scope>NUCLEOTIDE SEQUENCE</scope>
</reference>
<dbReference type="Pfam" id="PF00211">
    <property type="entry name" value="Guanylate_cyc"/>
    <property type="match status" value="1"/>
</dbReference>
<accession>A0A3B0VMD8</accession>
<dbReference type="Gene3D" id="3.30.450.40">
    <property type="match status" value="3"/>
</dbReference>
<feature type="transmembrane region" description="Helical" evidence="1">
    <location>
        <begin position="45"/>
        <end position="64"/>
    </location>
</feature>
<feature type="transmembrane region" description="Helical" evidence="1">
    <location>
        <begin position="12"/>
        <end position="33"/>
    </location>
</feature>
<dbReference type="PANTHER" id="PTHR43081">
    <property type="entry name" value="ADENYLATE CYCLASE, TERMINAL-DIFFERENTIATION SPECIFIC-RELATED"/>
    <property type="match status" value="1"/>
</dbReference>
<proteinExistence type="predicted"/>
<dbReference type="PROSITE" id="PS50125">
    <property type="entry name" value="GUANYLATE_CYCLASE_2"/>
    <property type="match status" value="1"/>
</dbReference>
<name>A0A3B0VMD8_9ZZZZ</name>
<dbReference type="SUPFAM" id="SSF55781">
    <property type="entry name" value="GAF domain-like"/>
    <property type="match status" value="3"/>
</dbReference>
<dbReference type="InterPro" id="IPR029016">
    <property type="entry name" value="GAF-like_dom_sf"/>
</dbReference>
<dbReference type="InterPro" id="IPR029787">
    <property type="entry name" value="Nucleotide_cyclase"/>
</dbReference>
<dbReference type="SMART" id="SM00065">
    <property type="entry name" value="GAF"/>
    <property type="match status" value="3"/>
</dbReference>
<dbReference type="InterPro" id="IPR001054">
    <property type="entry name" value="A/G_cyclase"/>
</dbReference>
<keyword evidence="3" id="KW-0456">Lyase</keyword>
<dbReference type="InterPro" id="IPR050697">
    <property type="entry name" value="Adenylyl/Guanylyl_Cyclase_3/4"/>
</dbReference>
<evidence type="ECO:0000256" key="1">
    <source>
        <dbReference type="SAM" id="Phobius"/>
    </source>
</evidence>
<keyword evidence="1" id="KW-0472">Membrane</keyword>
<dbReference type="EMBL" id="UOEY01000132">
    <property type="protein sequence ID" value="VAW41660.1"/>
    <property type="molecule type" value="Genomic_DNA"/>
</dbReference>
<organism evidence="3">
    <name type="scientific">hydrothermal vent metagenome</name>
    <dbReference type="NCBI Taxonomy" id="652676"/>
    <lineage>
        <taxon>unclassified sequences</taxon>
        <taxon>metagenomes</taxon>
        <taxon>ecological metagenomes</taxon>
    </lineage>
</organism>
<feature type="domain" description="Guanylate cyclase" evidence="2">
    <location>
        <begin position="670"/>
        <end position="803"/>
    </location>
</feature>
<protein>
    <submittedName>
        <fullName evidence="3">Adenylate cyclase</fullName>
        <ecNumber evidence="3">4.6.1.1</ecNumber>
    </submittedName>
</protein>
<dbReference type="SMART" id="SM00044">
    <property type="entry name" value="CYCc"/>
    <property type="match status" value="1"/>
</dbReference>
<dbReference type="EC" id="4.6.1.1" evidence="3"/>
<dbReference type="Pfam" id="PF01590">
    <property type="entry name" value="GAF"/>
    <property type="match status" value="2"/>
</dbReference>
<sequence length="851" mass="95152">MNTGNRIKNKKLYYKLNVIFILLLLFPCAGFIYLGYKYNLLRNEYIQIFIAIGLFYILIGFTLLRRLFDSIIVFSKTISEKINKEIVTGAVDEEQNELQQIIQSFNTIEHQFRLSSEQLAKKASEVSILKELSDICYVTLDPWEILYVTLERALLLTRADIGSILILDKAEPKSFIVKATIGLGDHIKMDDKIDFETSIAKYAVINKSPLVIENIEKERRFGRTNRLHYGTKSFVIMPIKTIKDVIGVLSISRKDDKAVFTEAEVEALTPLLSNAAFTYENLRLMKDIEQEEKHMAAVKRIFNTLNSSLRDSELLHTILNEVQGVIPFEIAVIMVRNDKSEDHLKVIDLQAATTIDLAIGDKLPYRGTIVDHVMQQDAIKIIDDLDSIRQNEKDEKLFINNDLKACLLAPLTTRGQVCGILALYAKDSLKFHEIPETVEGITNIISFAVEESRLSAAVFKRNQELVAIKQIGSALASSTFDMKQVLKYTMDMIRTLMNVEAGSLSLVKGDELEFAVAFELDMTRLQQIRLKLGQGIAGAVATRGEAIIENDPPASSHFYPGIDEITGFRTRSVLCVPMISQGKVIGVIEVLNKQEGDFSDGDKDILQSIATSVSIAMENARLYEKTVSMAEQERGIRGMFQKFVPKEIIDKIIHGSAVNKEFVDELKTITLLNIDIRGFSELARKIGPQKSVALLNYFFSVMGGIVFRHSGIVDKYLGDGFLALFGAPVSTAMDAENAVSAALEMQEAIPSINEDYVKELLGAPVNIGVSIYTGEVVVGNIGFDMKMDYTVIGDSVNNVFKLQDFTKPLPDSIVIAESTCRAAQTPLEIRELDHTLNGMKIYELLGRKKNS</sequence>
<dbReference type="GO" id="GO:0009190">
    <property type="term" value="P:cyclic nucleotide biosynthetic process"/>
    <property type="evidence" value="ECO:0007669"/>
    <property type="project" value="InterPro"/>
</dbReference>
<gene>
    <name evidence="3" type="ORF">MNBD_DELTA04-29</name>
</gene>
<evidence type="ECO:0000259" key="2">
    <source>
        <dbReference type="PROSITE" id="PS50125"/>
    </source>
</evidence>
<dbReference type="InterPro" id="IPR003018">
    <property type="entry name" value="GAF"/>
</dbReference>